<organism evidence="1 2">
    <name type="scientific">Methanosarcina siciliae C2J</name>
    <dbReference type="NCBI Taxonomy" id="1434118"/>
    <lineage>
        <taxon>Archaea</taxon>
        <taxon>Methanobacteriati</taxon>
        <taxon>Methanobacteriota</taxon>
        <taxon>Stenosarchaea group</taxon>
        <taxon>Methanomicrobia</taxon>
        <taxon>Methanosarcinales</taxon>
        <taxon>Methanosarcinaceae</taxon>
        <taxon>Methanosarcina</taxon>
    </lineage>
</organism>
<accession>A0A0E3PTX0</accession>
<dbReference type="EMBL" id="CP009508">
    <property type="protein sequence ID" value="AKB38773.1"/>
    <property type="molecule type" value="Genomic_DNA"/>
</dbReference>
<reference evidence="1 2" key="1">
    <citation type="submission" date="2014-07" db="EMBL/GenBank/DDBJ databases">
        <title>Methanogenic archaea and the global carbon cycle.</title>
        <authorList>
            <person name="Henriksen J.R."/>
            <person name="Luke J."/>
            <person name="Reinhart S."/>
            <person name="Benedict M.N."/>
            <person name="Youngblut N.D."/>
            <person name="Metcalf M.E."/>
            <person name="Whitaker R.J."/>
            <person name="Metcalf W.W."/>
        </authorList>
    </citation>
    <scope>NUCLEOTIDE SEQUENCE [LARGE SCALE GENOMIC DNA]</scope>
    <source>
        <strain evidence="1 2">C2J</strain>
    </source>
</reference>
<evidence type="ECO:0000313" key="1">
    <source>
        <dbReference type="EMBL" id="AKB38773.1"/>
    </source>
</evidence>
<sequence>MEEAKEAIRNQVKKKTQTPTMKWVFFLFRRITELVIEIDGKRIKKVLNLDEETIKVLKLMGEKYEKYYA</sequence>
<gene>
    <name evidence="1" type="ORF">MSSAC_4183</name>
</gene>
<name>A0A0E3PTX0_9EURY</name>
<protein>
    <submittedName>
        <fullName evidence="1">Mobile element protein</fullName>
    </submittedName>
</protein>
<evidence type="ECO:0000313" key="2">
    <source>
        <dbReference type="Proteomes" id="UP000033123"/>
    </source>
</evidence>
<dbReference type="PATRIC" id="fig|1434118.4.peg.5364"/>
<dbReference type="AlphaFoldDB" id="A0A0E3PTX0"/>
<proteinExistence type="predicted"/>
<dbReference type="Proteomes" id="UP000033123">
    <property type="component" value="Chromosome"/>
</dbReference>
<dbReference type="HOGENOM" id="CLU_171790_0_0_2"/>
<dbReference type="KEGG" id="msj:MSSAC_4183"/>